<dbReference type="EMBL" id="MKZO01000028">
    <property type="protein sequence ID" value="OLS61739.1"/>
    <property type="molecule type" value="Genomic_DNA"/>
</dbReference>
<feature type="domain" description="DUF1543" evidence="1">
    <location>
        <begin position="15"/>
        <end position="65"/>
    </location>
</feature>
<comment type="caution">
    <text evidence="2">The sequence shown here is derived from an EMBL/GenBank/DDBJ whole genome shotgun (WGS) entry which is preliminary data.</text>
</comment>
<dbReference type="InterPro" id="IPR011440">
    <property type="entry name" value="DUF1543"/>
</dbReference>
<evidence type="ECO:0000313" key="2">
    <source>
        <dbReference type="EMBL" id="OLS61739.1"/>
    </source>
</evidence>
<evidence type="ECO:0000259" key="1">
    <source>
        <dbReference type="Pfam" id="PF07566"/>
    </source>
</evidence>
<dbReference type="Pfam" id="PF07566">
    <property type="entry name" value="DUF1543"/>
    <property type="match status" value="1"/>
</dbReference>
<sequence length="163" mass="18000">MLYVVMLGGKHPRASIEVHDVVFAHGDTLAQTYPQLRSAWFGSPKGLHIDSWLEVHGVDGYRVELGHAAPQPGAMRLFFLNLGGYAPGEFGEDHRYLLVTATDAAAARKVGKQRMAAGWLKPHTDAVVDVDDCLPVDLIEGRYVHLVEGEHRGMVQRSDYIVI</sequence>
<dbReference type="Gene3D" id="3.10.20.10">
    <property type="match status" value="2"/>
</dbReference>
<dbReference type="AlphaFoldDB" id="A0A1Q9R2W8"/>
<dbReference type="OrthoDB" id="850243at2"/>
<gene>
    <name evidence="2" type="ORF">PSEMO_34180</name>
</gene>
<dbReference type="RefSeq" id="WP_075804225.1">
    <property type="nucleotide sequence ID" value="NZ_MKZO01000028.1"/>
</dbReference>
<proteinExistence type="predicted"/>
<name>A0A1Q9R2W8_PSEPU</name>
<dbReference type="Proteomes" id="UP000186736">
    <property type="component" value="Unassembled WGS sequence"/>
</dbReference>
<reference evidence="2 3" key="1">
    <citation type="submission" date="2016-10" db="EMBL/GenBank/DDBJ databases">
        <title>Genome Sequence of Pseudomonas putida GM4FR.</title>
        <authorList>
            <person name="Poehlein A."/>
            <person name="Wemheuer F."/>
            <person name="Hollensteiner J."/>
            <person name="Wemheuer B."/>
        </authorList>
    </citation>
    <scope>NUCLEOTIDE SEQUENCE [LARGE SCALE GENOMIC DNA]</scope>
    <source>
        <strain evidence="2 3">GM4FR</strain>
    </source>
</reference>
<protein>
    <recommendedName>
        <fullName evidence="1">DUF1543 domain-containing protein</fullName>
    </recommendedName>
</protein>
<organism evidence="2 3">
    <name type="scientific">Pseudomonas putida</name>
    <name type="common">Arthrobacter siderocapsulatus</name>
    <dbReference type="NCBI Taxonomy" id="303"/>
    <lineage>
        <taxon>Bacteria</taxon>
        <taxon>Pseudomonadati</taxon>
        <taxon>Pseudomonadota</taxon>
        <taxon>Gammaproteobacteria</taxon>
        <taxon>Pseudomonadales</taxon>
        <taxon>Pseudomonadaceae</taxon>
        <taxon>Pseudomonas</taxon>
    </lineage>
</organism>
<evidence type="ECO:0000313" key="3">
    <source>
        <dbReference type="Proteomes" id="UP000186736"/>
    </source>
</evidence>
<accession>A0A1Q9R2W8</accession>